<feature type="binding site" evidence="8">
    <location>
        <position position="58"/>
    </location>
    <ligand>
        <name>substrate</name>
    </ligand>
</feature>
<dbReference type="GO" id="GO:0004349">
    <property type="term" value="F:glutamate 5-kinase activity"/>
    <property type="evidence" value="ECO:0007669"/>
    <property type="project" value="UniProtKB-EC"/>
</dbReference>
<dbReference type="Proteomes" id="UP001626537">
    <property type="component" value="Chromosome"/>
</dbReference>
<dbReference type="NCBIfam" id="TIGR01027">
    <property type="entry name" value="proB"/>
    <property type="match status" value="1"/>
</dbReference>
<reference evidence="10 11" key="1">
    <citation type="submission" date="2023-10" db="EMBL/GenBank/DDBJ databases">
        <title>Two novel species belonging to the OM43/NOR5 clade.</title>
        <authorList>
            <person name="Park M."/>
        </authorList>
    </citation>
    <scope>NUCLEOTIDE SEQUENCE [LARGE SCALE GENOMIC DNA]</scope>
    <source>
        <strain evidence="10 11">IMCC43200</strain>
    </source>
</reference>
<dbReference type="SUPFAM" id="SSF88697">
    <property type="entry name" value="PUA domain-like"/>
    <property type="match status" value="1"/>
</dbReference>
<keyword evidence="2 8" id="KW-0028">Amino-acid biosynthesis</keyword>
<evidence type="ECO:0000256" key="8">
    <source>
        <dbReference type="HAMAP-Rule" id="MF_00456"/>
    </source>
</evidence>
<evidence type="ECO:0000313" key="10">
    <source>
        <dbReference type="EMBL" id="WOJ93256.1"/>
    </source>
</evidence>
<dbReference type="InterPro" id="IPR019797">
    <property type="entry name" value="Glutamate_5-kinase_CS"/>
</dbReference>
<gene>
    <name evidence="8 10" type="primary">proB</name>
    <name evidence="10" type="ORF">R0135_15945</name>
</gene>
<keyword evidence="6 8" id="KW-0418">Kinase</keyword>
<keyword evidence="4 8" id="KW-0808">Transferase</keyword>
<dbReference type="Gene3D" id="3.40.1160.10">
    <property type="entry name" value="Acetylglutamate kinase-like"/>
    <property type="match status" value="2"/>
</dbReference>
<evidence type="ECO:0000313" key="11">
    <source>
        <dbReference type="Proteomes" id="UP001626537"/>
    </source>
</evidence>
<feature type="domain" description="PUA" evidence="9">
    <location>
        <begin position="284"/>
        <end position="367"/>
    </location>
</feature>
<evidence type="ECO:0000256" key="5">
    <source>
        <dbReference type="ARBA" id="ARBA00022741"/>
    </source>
</evidence>
<dbReference type="InterPro" id="IPR011529">
    <property type="entry name" value="Glu_5kinase"/>
</dbReference>
<comment type="catalytic activity">
    <reaction evidence="8">
        <text>L-glutamate + ATP = L-glutamyl 5-phosphate + ADP</text>
        <dbReference type="Rhea" id="RHEA:14877"/>
        <dbReference type="ChEBI" id="CHEBI:29985"/>
        <dbReference type="ChEBI" id="CHEBI:30616"/>
        <dbReference type="ChEBI" id="CHEBI:58274"/>
        <dbReference type="ChEBI" id="CHEBI:456216"/>
        <dbReference type="EC" id="2.7.2.11"/>
    </reaction>
</comment>
<comment type="function">
    <text evidence="8">Catalyzes the transfer of a phosphate group to glutamate to form L-glutamate 5-phosphate.</text>
</comment>
<protein>
    <recommendedName>
        <fullName evidence="8">Glutamate 5-kinase</fullName>
        <ecNumber evidence="8">2.7.2.11</ecNumber>
    </recommendedName>
    <alternativeName>
        <fullName evidence="8">Gamma-glutamyl kinase</fullName>
        <shortName evidence="8">GK</shortName>
    </alternativeName>
</protein>
<keyword evidence="3 8" id="KW-0641">Proline biosynthesis</keyword>
<dbReference type="PROSITE" id="PS00902">
    <property type="entry name" value="GLUTAMATE_5_KINASE"/>
    <property type="match status" value="1"/>
</dbReference>
<dbReference type="InterPro" id="IPR002478">
    <property type="entry name" value="PUA"/>
</dbReference>
<feature type="binding site" evidence="8">
    <location>
        <begin position="177"/>
        <end position="178"/>
    </location>
    <ligand>
        <name>ATP</name>
        <dbReference type="ChEBI" id="CHEBI:30616"/>
    </ligand>
</feature>
<dbReference type="InterPro" id="IPR041739">
    <property type="entry name" value="G5K_ProB"/>
</dbReference>
<dbReference type="InterPro" id="IPR001048">
    <property type="entry name" value="Asp/Glu/Uridylate_kinase"/>
</dbReference>
<dbReference type="PRINTS" id="PR00474">
    <property type="entry name" value="GLU5KINASE"/>
</dbReference>
<dbReference type="CDD" id="cd21157">
    <property type="entry name" value="PUA_G5K"/>
    <property type="match status" value="1"/>
</dbReference>
<dbReference type="InterPro" id="IPR001057">
    <property type="entry name" value="Glu/AcGlu_kinase"/>
</dbReference>
<comment type="caution">
    <text evidence="8">Lacks conserved residue(s) required for the propagation of feature annotation.</text>
</comment>
<dbReference type="PANTHER" id="PTHR43654:SF1">
    <property type="entry name" value="ISOPENTENYL PHOSPHATE KINASE"/>
    <property type="match status" value="1"/>
</dbReference>
<dbReference type="PROSITE" id="PS50890">
    <property type="entry name" value="PUA"/>
    <property type="match status" value="1"/>
</dbReference>
<evidence type="ECO:0000256" key="1">
    <source>
        <dbReference type="ARBA" id="ARBA00022490"/>
    </source>
</evidence>
<dbReference type="Pfam" id="PF00696">
    <property type="entry name" value="AA_kinase"/>
    <property type="match status" value="1"/>
</dbReference>
<keyword evidence="1 8" id="KW-0963">Cytoplasm</keyword>
<evidence type="ECO:0000256" key="3">
    <source>
        <dbReference type="ARBA" id="ARBA00022650"/>
    </source>
</evidence>
<dbReference type="PANTHER" id="PTHR43654">
    <property type="entry name" value="GLUTAMATE 5-KINASE"/>
    <property type="match status" value="1"/>
</dbReference>
<dbReference type="InterPro" id="IPR036393">
    <property type="entry name" value="AceGlu_kinase-like_sf"/>
</dbReference>
<dbReference type="Gene3D" id="2.30.130.10">
    <property type="entry name" value="PUA domain"/>
    <property type="match status" value="1"/>
</dbReference>
<evidence type="ECO:0000256" key="4">
    <source>
        <dbReference type="ARBA" id="ARBA00022679"/>
    </source>
</evidence>
<comment type="similarity">
    <text evidence="8">Belongs to the glutamate 5-kinase family.</text>
</comment>
<keyword evidence="7 8" id="KW-0067">ATP-binding</keyword>
<evidence type="ECO:0000256" key="6">
    <source>
        <dbReference type="ARBA" id="ARBA00022777"/>
    </source>
</evidence>
<dbReference type="CDD" id="cd04242">
    <property type="entry name" value="AAK_G5K_ProB"/>
    <property type="match status" value="1"/>
</dbReference>
<sequence length="375" mass="39918">MSVDSRHWATDAKRWVVKIGSALLTDDGRSIDETVISALVAELANLRERGCEVLLVSSGAVAAGLLRLGATQRPSELHELQAAAAVGQSALLRRYEEAFAEKGLMVAQILLGHDDVLARDRYLNARAALKTLLAHGVVPVINENDTVVTDEIRFGDNDTLAALVANLVDADVLVLLTDQAGLFDADPRTQAQAKLIEHARADDPALDAVAGAGGVLGRGGMITKLRAARLAARSGTETVIVSGREPQVLARIARGEALGSWLESGNAPENARRQWLASLVTFRGVVEIDHGAVKVLKTSGRSLLPVGVKSVSGDFERGDVLLCRDPEGREIARGLSNYSAEETAQIMGLSSQRIAETLGYGGEPELIHRDNLVLL</sequence>
<evidence type="ECO:0000256" key="7">
    <source>
        <dbReference type="ARBA" id="ARBA00022840"/>
    </source>
</evidence>
<dbReference type="RefSeq" id="WP_407347904.1">
    <property type="nucleotide sequence ID" value="NZ_CP136864.1"/>
</dbReference>
<keyword evidence="5 8" id="KW-0547">Nucleotide-binding</keyword>
<evidence type="ECO:0000259" key="9">
    <source>
        <dbReference type="SMART" id="SM00359"/>
    </source>
</evidence>
<proteinExistence type="inferred from homology"/>
<dbReference type="InterPro" id="IPR005715">
    <property type="entry name" value="Glu_5kinase/COase_Synthase"/>
</dbReference>
<comment type="subcellular location">
    <subcellularLocation>
        <location evidence="8">Cytoplasm</location>
    </subcellularLocation>
</comment>
<dbReference type="EMBL" id="CP136864">
    <property type="protein sequence ID" value="WOJ93256.1"/>
    <property type="molecule type" value="Genomic_DNA"/>
</dbReference>
<dbReference type="EC" id="2.7.2.11" evidence="8"/>
<keyword evidence="11" id="KW-1185">Reference proteome</keyword>
<comment type="pathway">
    <text evidence="8">Amino-acid biosynthesis; L-proline biosynthesis; L-glutamate 5-semialdehyde from L-glutamate: step 1/2.</text>
</comment>
<dbReference type="HAMAP" id="MF_00456">
    <property type="entry name" value="ProB"/>
    <property type="match status" value="1"/>
</dbReference>
<dbReference type="InterPro" id="IPR015947">
    <property type="entry name" value="PUA-like_sf"/>
</dbReference>
<organism evidence="10 11">
    <name type="scientific">Congregibacter variabilis</name>
    <dbReference type="NCBI Taxonomy" id="3081200"/>
    <lineage>
        <taxon>Bacteria</taxon>
        <taxon>Pseudomonadati</taxon>
        <taxon>Pseudomonadota</taxon>
        <taxon>Gammaproteobacteria</taxon>
        <taxon>Cellvibrionales</taxon>
        <taxon>Halieaceae</taxon>
        <taxon>Congregibacter</taxon>
    </lineage>
</organism>
<dbReference type="Pfam" id="PF01472">
    <property type="entry name" value="PUA"/>
    <property type="match status" value="1"/>
</dbReference>
<feature type="binding site" evidence="8">
    <location>
        <position position="145"/>
    </location>
    <ligand>
        <name>substrate</name>
    </ligand>
</feature>
<dbReference type="InterPro" id="IPR036974">
    <property type="entry name" value="PUA_sf"/>
</dbReference>
<feature type="binding site" evidence="8">
    <location>
        <position position="18"/>
    </location>
    <ligand>
        <name>ATP</name>
        <dbReference type="ChEBI" id="CHEBI:30616"/>
    </ligand>
</feature>
<dbReference type="SMART" id="SM00359">
    <property type="entry name" value="PUA"/>
    <property type="match status" value="1"/>
</dbReference>
<dbReference type="PIRSF" id="PIRSF000729">
    <property type="entry name" value="GK"/>
    <property type="match status" value="1"/>
</dbReference>
<dbReference type="SUPFAM" id="SSF53633">
    <property type="entry name" value="Carbamate kinase-like"/>
    <property type="match status" value="1"/>
</dbReference>
<name>A0ABZ0I599_9GAMM</name>
<evidence type="ECO:0000256" key="2">
    <source>
        <dbReference type="ARBA" id="ARBA00022605"/>
    </source>
</evidence>
<feature type="binding site" evidence="8">
    <location>
        <position position="157"/>
    </location>
    <ligand>
        <name>substrate</name>
    </ligand>
</feature>
<accession>A0ABZ0I599</accession>